<dbReference type="KEGG" id="vg:16194925"/>
<name>R9R4B7_9CAUD</name>
<protein>
    <submittedName>
        <fullName evidence="3">Putative HNH homing endonuclease</fullName>
    </submittedName>
</protein>
<feature type="domain" description="NUMOD4" evidence="1">
    <location>
        <begin position="2"/>
        <end position="62"/>
    </location>
</feature>
<dbReference type="GO" id="GO:0016788">
    <property type="term" value="F:hydrolase activity, acting on ester bonds"/>
    <property type="evidence" value="ECO:0007669"/>
    <property type="project" value="InterPro"/>
</dbReference>
<evidence type="ECO:0000259" key="2">
    <source>
        <dbReference type="Pfam" id="PF13392"/>
    </source>
</evidence>
<dbReference type="GO" id="GO:0004519">
    <property type="term" value="F:endonuclease activity"/>
    <property type="evidence" value="ECO:0007669"/>
    <property type="project" value="UniProtKB-KW"/>
</dbReference>
<dbReference type="InterPro" id="IPR010902">
    <property type="entry name" value="NUMOD4"/>
</dbReference>
<accession>R9R4B7</accession>
<evidence type="ECO:0000259" key="1">
    <source>
        <dbReference type="Pfam" id="PF07463"/>
    </source>
</evidence>
<keyword evidence="3" id="KW-0540">Nuclease</keyword>
<dbReference type="Gene3D" id="3.90.75.20">
    <property type="match status" value="1"/>
</dbReference>
<dbReference type="Pfam" id="PF07463">
    <property type="entry name" value="NUMOD4"/>
    <property type="match status" value="1"/>
</dbReference>
<dbReference type="EMBL" id="KC438282">
    <property type="protein sequence ID" value="AGI61799.1"/>
    <property type="molecule type" value="Genomic_DNA"/>
</dbReference>
<feature type="domain" description="HNH nuclease" evidence="2">
    <location>
        <begin position="70"/>
        <end position="114"/>
    </location>
</feature>
<dbReference type="Pfam" id="PF13392">
    <property type="entry name" value="HNH_3"/>
    <property type="match status" value="1"/>
</dbReference>
<dbReference type="SUPFAM" id="SSF54060">
    <property type="entry name" value="His-Me finger endonucleases"/>
    <property type="match status" value="1"/>
</dbReference>
<evidence type="ECO:0000313" key="3">
    <source>
        <dbReference type="EMBL" id="AGI61799.1"/>
    </source>
</evidence>
<gene>
    <name evidence="3" type="ORF">JA1_0047</name>
</gene>
<dbReference type="InterPro" id="IPR003615">
    <property type="entry name" value="HNH_nuc"/>
</dbReference>
<proteinExistence type="predicted"/>
<reference evidence="3 4" key="1">
    <citation type="journal article" date="2013" name="Virol. J.">
        <title>Whole genome sequencing and comparative genomic analyses of two Vibrio cholerae O139 Bengal-specific Podoviruses to other N4-like phages reveal extensive genetic diversity.</title>
        <authorList>
            <person name="Fouts D.E."/>
            <person name="Klumpp J."/>
            <person name="Bishop-Lilly K.A."/>
            <person name="Rajavel M."/>
            <person name="Willner K.M."/>
            <person name="Butani A."/>
            <person name="Henry M."/>
            <person name="Biswas B."/>
            <person name="Li M."/>
            <person name="Albert M.J."/>
            <person name="Loessner M.J."/>
            <person name="Calendar R."/>
            <person name="Sozhamannan S."/>
        </authorList>
    </citation>
    <scope>NUCLEOTIDE SEQUENCE [LARGE SCALE GENOMIC DNA]</scope>
</reference>
<dbReference type="OrthoDB" id="21336at10239"/>
<organism evidence="3 4">
    <name type="scientific">Vibrio phage JA-1</name>
    <dbReference type="NCBI Taxonomy" id="1283071"/>
    <lineage>
        <taxon>Viruses</taxon>
        <taxon>Duplodnaviria</taxon>
        <taxon>Heunggongvirae</taxon>
        <taxon>Uroviricota</taxon>
        <taxon>Caudoviricetes</taxon>
        <taxon>Schitoviridae</taxon>
        <taxon>Pacinivirus</taxon>
        <taxon>Pacinivirus VCO139</taxon>
    </lineage>
</organism>
<dbReference type="RefSeq" id="YP_008126810.1">
    <property type="nucleotide sequence ID" value="NC_021540.1"/>
</dbReference>
<evidence type="ECO:0000313" key="4">
    <source>
        <dbReference type="Proteomes" id="UP000014320"/>
    </source>
</evidence>
<sequence>MEIWKDIEGYEGLYQVSSLGNVKSLERSILNKNGKPQRYPEKLLKFDLTKMENTTYYRVTLSKNHVTTRYLVHRLVASAFINNPSHKPFINHIDNDGTNNSINNLEWCTHSENMKHAQNQGRLFNAQSKGGKLGSIKEVQAAIIKSQSIVGNIYGNWEVLKPLGKQGKGKGKYYVECICRGCSSTHSVEVGRLLRNETTQCRKCGQAKRKI</sequence>
<keyword evidence="3" id="KW-0255">Endonuclease</keyword>
<dbReference type="GeneID" id="16194925"/>
<keyword evidence="3" id="KW-0378">Hydrolase</keyword>
<dbReference type="InterPro" id="IPR044925">
    <property type="entry name" value="His-Me_finger_sf"/>
</dbReference>
<dbReference type="Proteomes" id="UP000014320">
    <property type="component" value="Segment"/>
</dbReference>